<dbReference type="Pfam" id="PF00583">
    <property type="entry name" value="Acetyltransf_1"/>
    <property type="match status" value="1"/>
</dbReference>
<evidence type="ECO:0000313" key="3">
    <source>
        <dbReference type="Proteomes" id="UP000287823"/>
    </source>
</evidence>
<evidence type="ECO:0000313" key="2">
    <source>
        <dbReference type="EMBL" id="RUO34862.1"/>
    </source>
</evidence>
<dbReference type="EMBL" id="PIPO01000001">
    <property type="protein sequence ID" value="RUO34862.1"/>
    <property type="molecule type" value="Genomic_DNA"/>
</dbReference>
<dbReference type="Gene3D" id="3.40.630.30">
    <property type="match status" value="1"/>
</dbReference>
<dbReference type="InterPro" id="IPR000182">
    <property type="entry name" value="GNAT_dom"/>
</dbReference>
<dbReference type="RefSeq" id="WP_126797899.1">
    <property type="nucleotide sequence ID" value="NZ_PIPO01000001.1"/>
</dbReference>
<gene>
    <name evidence="2" type="ORF">CWE14_02365</name>
</gene>
<dbReference type="CDD" id="cd04301">
    <property type="entry name" value="NAT_SF"/>
    <property type="match status" value="1"/>
</dbReference>
<protein>
    <recommendedName>
        <fullName evidence="1">N-acetyltransferase domain-containing protein</fullName>
    </recommendedName>
</protein>
<feature type="domain" description="N-acetyltransferase" evidence="1">
    <location>
        <begin position="1"/>
        <end position="152"/>
    </location>
</feature>
<organism evidence="2 3">
    <name type="scientific">Aliidiomarina soli</name>
    <dbReference type="NCBI Taxonomy" id="1928574"/>
    <lineage>
        <taxon>Bacteria</taxon>
        <taxon>Pseudomonadati</taxon>
        <taxon>Pseudomonadota</taxon>
        <taxon>Gammaproteobacteria</taxon>
        <taxon>Alteromonadales</taxon>
        <taxon>Idiomarinaceae</taxon>
        <taxon>Aliidiomarina</taxon>
    </lineage>
</organism>
<accession>A0A432WM12</accession>
<name>A0A432WM12_9GAMM</name>
<reference evidence="2 3" key="1">
    <citation type="journal article" date="2011" name="Front. Microbiol.">
        <title>Genomic signatures of strain selection and enhancement in Bacillus atrophaeus var. globigii, a historical biowarfare simulant.</title>
        <authorList>
            <person name="Gibbons H.S."/>
            <person name="Broomall S.M."/>
            <person name="McNew L.A."/>
            <person name="Daligault H."/>
            <person name="Chapman C."/>
            <person name="Bruce D."/>
            <person name="Karavis M."/>
            <person name="Krepps M."/>
            <person name="McGregor P.A."/>
            <person name="Hong C."/>
            <person name="Park K.H."/>
            <person name="Akmal A."/>
            <person name="Feldman A."/>
            <person name="Lin J.S."/>
            <person name="Chang W.E."/>
            <person name="Higgs B.W."/>
            <person name="Demirev P."/>
            <person name="Lindquist J."/>
            <person name="Liem A."/>
            <person name="Fochler E."/>
            <person name="Read T.D."/>
            <person name="Tapia R."/>
            <person name="Johnson S."/>
            <person name="Bishop-Lilly K.A."/>
            <person name="Detter C."/>
            <person name="Han C."/>
            <person name="Sozhamannan S."/>
            <person name="Rosenzweig C.N."/>
            <person name="Skowronski E.W."/>
        </authorList>
    </citation>
    <scope>NUCLEOTIDE SEQUENCE [LARGE SCALE GENOMIC DNA]</scope>
    <source>
        <strain evidence="2 3">Y4G10-17</strain>
    </source>
</reference>
<dbReference type="GO" id="GO:0016747">
    <property type="term" value="F:acyltransferase activity, transferring groups other than amino-acyl groups"/>
    <property type="evidence" value="ECO:0007669"/>
    <property type="project" value="InterPro"/>
</dbReference>
<dbReference type="SUPFAM" id="SSF55729">
    <property type="entry name" value="Acyl-CoA N-acyltransferases (Nat)"/>
    <property type="match status" value="1"/>
</dbReference>
<dbReference type="Proteomes" id="UP000287823">
    <property type="component" value="Unassembled WGS sequence"/>
</dbReference>
<proteinExistence type="predicted"/>
<dbReference type="PROSITE" id="PS51186">
    <property type="entry name" value="GNAT"/>
    <property type="match status" value="1"/>
</dbReference>
<dbReference type="AlphaFoldDB" id="A0A432WM12"/>
<dbReference type="InterPro" id="IPR016181">
    <property type="entry name" value="Acyl_CoA_acyltransferase"/>
</dbReference>
<evidence type="ECO:0000259" key="1">
    <source>
        <dbReference type="PROSITE" id="PS51186"/>
    </source>
</evidence>
<sequence length="152" mass="17314">MKAKEITLDDDLHSLVGQINCASWDEANEMSEYDYESLKRYLERSDTIFIACNEESEQGTVLLGIASSRIEMKPYRMDLWLYVDEVDVCVDQRNKGAGKLIMQTLIEIAKKEGCKQVWLGTEVDNAPANALYRSLDPDEVAEVIGYTYETDE</sequence>
<comment type="caution">
    <text evidence="2">The sequence shown here is derived from an EMBL/GenBank/DDBJ whole genome shotgun (WGS) entry which is preliminary data.</text>
</comment>
<keyword evidence="3" id="KW-1185">Reference proteome</keyword>